<organism evidence="1 2">
    <name type="scientific">Pistacia atlantica</name>
    <dbReference type="NCBI Taxonomy" id="434234"/>
    <lineage>
        <taxon>Eukaryota</taxon>
        <taxon>Viridiplantae</taxon>
        <taxon>Streptophyta</taxon>
        <taxon>Embryophyta</taxon>
        <taxon>Tracheophyta</taxon>
        <taxon>Spermatophyta</taxon>
        <taxon>Magnoliopsida</taxon>
        <taxon>eudicotyledons</taxon>
        <taxon>Gunneridae</taxon>
        <taxon>Pentapetalae</taxon>
        <taxon>rosids</taxon>
        <taxon>malvids</taxon>
        <taxon>Sapindales</taxon>
        <taxon>Anacardiaceae</taxon>
        <taxon>Pistacia</taxon>
    </lineage>
</organism>
<accession>A0ACC1BIJ3</accession>
<name>A0ACC1BIJ3_9ROSI</name>
<comment type="caution">
    <text evidence="1">The sequence shown here is derived from an EMBL/GenBank/DDBJ whole genome shotgun (WGS) entry which is preliminary data.</text>
</comment>
<keyword evidence="2" id="KW-1185">Reference proteome</keyword>
<gene>
    <name evidence="1" type="ORF">Patl1_20037</name>
</gene>
<reference evidence="2" key="1">
    <citation type="journal article" date="2023" name="G3 (Bethesda)">
        <title>Genome assembly and association tests identify interacting loci associated with vigor, precocity, and sex in interspecific pistachio rootstocks.</title>
        <authorList>
            <person name="Palmer W."/>
            <person name="Jacygrad E."/>
            <person name="Sagayaradj S."/>
            <person name="Cavanaugh K."/>
            <person name="Han R."/>
            <person name="Bertier L."/>
            <person name="Beede B."/>
            <person name="Kafkas S."/>
            <person name="Golino D."/>
            <person name="Preece J."/>
            <person name="Michelmore R."/>
        </authorList>
    </citation>
    <scope>NUCLEOTIDE SEQUENCE [LARGE SCALE GENOMIC DNA]</scope>
</reference>
<sequence length="63" mass="7059">MIEKRLLGDGRRVAWPDGVKVLVGMARGSSWWCQVGRWAVGGWPSGHTLVGGLHEWLYGLTRR</sequence>
<evidence type="ECO:0000313" key="2">
    <source>
        <dbReference type="Proteomes" id="UP001164250"/>
    </source>
</evidence>
<protein>
    <submittedName>
        <fullName evidence="1">Uncharacterized protein</fullName>
    </submittedName>
</protein>
<dbReference type="Proteomes" id="UP001164250">
    <property type="component" value="Chromosome 4"/>
</dbReference>
<proteinExistence type="predicted"/>
<dbReference type="EMBL" id="CM047900">
    <property type="protein sequence ID" value="KAJ0098659.1"/>
    <property type="molecule type" value="Genomic_DNA"/>
</dbReference>
<evidence type="ECO:0000313" key="1">
    <source>
        <dbReference type="EMBL" id="KAJ0098659.1"/>
    </source>
</evidence>